<evidence type="ECO:0000256" key="7">
    <source>
        <dbReference type="ARBA" id="ARBA00022777"/>
    </source>
</evidence>
<dbReference type="InterPro" id="IPR000550">
    <property type="entry name" value="Hppk"/>
</dbReference>
<evidence type="ECO:0000256" key="9">
    <source>
        <dbReference type="ARBA" id="ARBA00022909"/>
    </source>
</evidence>
<feature type="domain" description="7,8-dihydro-6-hydroxymethylpterin-pyrophosphokinase" evidence="13">
    <location>
        <begin position="7"/>
        <end position="132"/>
    </location>
</feature>
<dbReference type="NCBIfam" id="TIGR01498">
    <property type="entry name" value="folK"/>
    <property type="match status" value="1"/>
</dbReference>
<dbReference type="EMBL" id="JANSUY010000016">
    <property type="protein sequence ID" value="MCR9016596.1"/>
    <property type="molecule type" value="Genomic_DNA"/>
</dbReference>
<dbReference type="SUPFAM" id="SSF55083">
    <property type="entry name" value="6-hydroxymethyl-7,8-dihydropterin pyrophosphokinase, HPPK"/>
    <property type="match status" value="1"/>
</dbReference>
<evidence type="ECO:0000256" key="4">
    <source>
        <dbReference type="ARBA" id="ARBA00016218"/>
    </source>
</evidence>
<dbReference type="GO" id="GO:0016301">
    <property type="term" value="F:kinase activity"/>
    <property type="evidence" value="ECO:0007669"/>
    <property type="project" value="UniProtKB-KW"/>
</dbReference>
<dbReference type="EC" id="2.7.6.3" evidence="3"/>
<comment type="caution">
    <text evidence="14">The sequence shown here is derived from an EMBL/GenBank/DDBJ whole genome shotgun (WGS) entry which is preliminary data.</text>
</comment>
<evidence type="ECO:0000256" key="11">
    <source>
        <dbReference type="ARBA" id="ARBA00029766"/>
    </source>
</evidence>
<dbReference type="GO" id="GO:0046656">
    <property type="term" value="P:folic acid biosynthetic process"/>
    <property type="evidence" value="ECO:0007669"/>
    <property type="project" value="UniProtKB-KW"/>
</dbReference>
<dbReference type="PANTHER" id="PTHR43071">
    <property type="entry name" value="2-AMINO-4-HYDROXY-6-HYDROXYMETHYLDIHYDROPTERIDINE PYROPHOSPHOKINASE"/>
    <property type="match status" value="1"/>
</dbReference>
<evidence type="ECO:0000256" key="2">
    <source>
        <dbReference type="ARBA" id="ARBA00005810"/>
    </source>
</evidence>
<keyword evidence="7" id="KW-0418">Kinase</keyword>
<dbReference type="Pfam" id="PF01288">
    <property type="entry name" value="HPPK"/>
    <property type="match status" value="1"/>
</dbReference>
<evidence type="ECO:0000256" key="3">
    <source>
        <dbReference type="ARBA" id="ARBA00013253"/>
    </source>
</evidence>
<dbReference type="Proteomes" id="UP001142175">
    <property type="component" value="Unassembled WGS sequence"/>
</dbReference>
<keyword evidence="9" id="KW-0289">Folate biosynthesis</keyword>
<dbReference type="GO" id="GO:0003848">
    <property type="term" value="F:2-amino-4-hydroxy-6-hydroxymethyldihydropteridine diphosphokinase activity"/>
    <property type="evidence" value="ECO:0007669"/>
    <property type="project" value="UniProtKB-EC"/>
</dbReference>
<evidence type="ECO:0000259" key="13">
    <source>
        <dbReference type="Pfam" id="PF01288"/>
    </source>
</evidence>
<keyword evidence="8" id="KW-0067">ATP-binding</keyword>
<accession>A0A9X2T291</accession>
<protein>
    <recommendedName>
        <fullName evidence="4">2-amino-4-hydroxy-6-hydroxymethyldihydropteridine pyrophosphokinase</fullName>
        <ecNumber evidence="3">2.7.6.3</ecNumber>
    </recommendedName>
    <alternativeName>
        <fullName evidence="11">6-hydroxymethyl-7,8-dihydropterin pyrophosphokinase</fullName>
    </alternativeName>
    <alternativeName>
        <fullName evidence="12">7,8-dihydro-6-hydroxymethylpterin-pyrophosphokinase</fullName>
    </alternativeName>
</protein>
<keyword evidence="5 14" id="KW-0808">Transferase</keyword>
<dbReference type="CDD" id="cd00483">
    <property type="entry name" value="HPPK"/>
    <property type="match status" value="1"/>
</dbReference>
<evidence type="ECO:0000256" key="6">
    <source>
        <dbReference type="ARBA" id="ARBA00022741"/>
    </source>
</evidence>
<reference evidence="14" key="1">
    <citation type="submission" date="2022-08" db="EMBL/GenBank/DDBJ databases">
        <authorList>
            <person name="Zhang D."/>
        </authorList>
    </citation>
    <scope>NUCLEOTIDE SEQUENCE</scope>
    <source>
        <strain evidence="14">XJ19-11</strain>
    </source>
</reference>
<organism evidence="14 15">
    <name type="scientific">Aquiflexum gelatinilyticum</name>
    <dbReference type="NCBI Taxonomy" id="2961943"/>
    <lineage>
        <taxon>Bacteria</taxon>
        <taxon>Pseudomonadati</taxon>
        <taxon>Bacteroidota</taxon>
        <taxon>Cytophagia</taxon>
        <taxon>Cytophagales</taxon>
        <taxon>Cyclobacteriaceae</taxon>
        <taxon>Aquiflexum</taxon>
    </lineage>
</organism>
<evidence type="ECO:0000256" key="10">
    <source>
        <dbReference type="ARBA" id="ARBA00029409"/>
    </source>
</evidence>
<dbReference type="GO" id="GO:0005524">
    <property type="term" value="F:ATP binding"/>
    <property type="evidence" value="ECO:0007669"/>
    <property type="project" value="UniProtKB-KW"/>
</dbReference>
<sequence>MNQVVFILGGNLGDRLRLIEGSVDLMVSHFGPITRKSSIFETAAWGGKSNGNYLNQVLVFNTSFFPEEILDVILEIELKMGRTRGEKWGDRTIDIDILYFGNEKFQSERLTIPHPFLQERRFVLEPLAEILPDFVHPVLNKTNRELLENCLDKSSVKIYT</sequence>
<keyword evidence="6" id="KW-0547">Nucleotide-binding</keyword>
<proteinExistence type="inferred from homology"/>
<evidence type="ECO:0000256" key="8">
    <source>
        <dbReference type="ARBA" id="ARBA00022840"/>
    </source>
</evidence>
<name>A0A9X2T291_9BACT</name>
<evidence type="ECO:0000256" key="12">
    <source>
        <dbReference type="ARBA" id="ARBA00033413"/>
    </source>
</evidence>
<dbReference type="RefSeq" id="WP_258424445.1">
    <property type="nucleotide sequence ID" value="NZ_JANSUY010000016.1"/>
</dbReference>
<dbReference type="AlphaFoldDB" id="A0A9X2T291"/>
<comment type="similarity">
    <text evidence="2">Belongs to the HPPK family.</text>
</comment>
<evidence type="ECO:0000256" key="5">
    <source>
        <dbReference type="ARBA" id="ARBA00022679"/>
    </source>
</evidence>
<keyword evidence="15" id="KW-1185">Reference proteome</keyword>
<dbReference type="PANTHER" id="PTHR43071:SF1">
    <property type="entry name" value="2-AMINO-4-HYDROXY-6-HYDROXYMETHYLDIHYDROPTERIDINE PYROPHOSPHOKINASE"/>
    <property type="match status" value="1"/>
</dbReference>
<evidence type="ECO:0000256" key="1">
    <source>
        <dbReference type="ARBA" id="ARBA00005051"/>
    </source>
</evidence>
<comment type="pathway">
    <text evidence="1">Cofactor biosynthesis; tetrahydrofolate biosynthesis; 2-amino-4-hydroxy-6-hydroxymethyl-7,8-dihydropteridine diphosphate from 7,8-dihydroneopterin triphosphate: step 4/4.</text>
</comment>
<dbReference type="InterPro" id="IPR035907">
    <property type="entry name" value="Hppk_sf"/>
</dbReference>
<comment type="function">
    <text evidence="10">Catalyzes the transfer of pyrophosphate from adenosine triphosphate (ATP) to 6-hydroxymethyl-7,8-dihydropterin, an enzymatic step in folate biosynthesis pathway.</text>
</comment>
<dbReference type="Gene3D" id="3.30.70.560">
    <property type="entry name" value="7,8-Dihydro-6-hydroxymethylpterin-pyrophosphokinase HPPK"/>
    <property type="match status" value="1"/>
</dbReference>
<evidence type="ECO:0000313" key="14">
    <source>
        <dbReference type="EMBL" id="MCR9016596.1"/>
    </source>
</evidence>
<evidence type="ECO:0000313" key="15">
    <source>
        <dbReference type="Proteomes" id="UP001142175"/>
    </source>
</evidence>
<gene>
    <name evidence="14" type="primary">folK</name>
    <name evidence="14" type="ORF">NU887_16265</name>
</gene>